<evidence type="ECO:0000313" key="3">
    <source>
        <dbReference type="RefSeq" id="XP_016927515.2"/>
    </source>
</evidence>
<keyword evidence="2" id="KW-1185">Reference proteome</keyword>
<dbReference type="GeneID" id="108008235"/>
<dbReference type="Proteomes" id="UP001652628">
    <property type="component" value="Chromosome 2R"/>
</dbReference>
<sequence>MNRALFKFWLFLILLQHIQKSLAMTYEFIMEDERIFSDCKDKPPGTLDVNDLFDFTNTTFQMSESGVTLSGCKTVIWDIQPTDRVELAVSVLYFDRGTWQPTTLNMLIKDFCKVMFDEKQVWYDSYSKHIQNAAEVNNTCYRVKGSPIIFEEYTIQPVFSSGMIIKSGRYAMRFMHSAYDNIGLVRPNKICYEIKGEFKKSSQWK</sequence>
<organism evidence="2 3">
    <name type="scientific">Drosophila suzukii</name>
    <name type="common">Spotted-wing drosophila fruit fly</name>
    <dbReference type="NCBI Taxonomy" id="28584"/>
    <lineage>
        <taxon>Eukaryota</taxon>
        <taxon>Metazoa</taxon>
        <taxon>Ecdysozoa</taxon>
        <taxon>Arthropoda</taxon>
        <taxon>Hexapoda</taxon>
        <taxon>Insecta</taxon>
        <taxon>Pterygota</taxon>
        <taxon>Neoptera</taxon>
        <taxon>Endopterygota</taxon>
        <taxon>Diptera</taxon>
        <taxon>Brachycera</taxon>
        <taxon>Muscomorpha</taxon>
        <taxon>Ephydroidea</taxon>
        <taxon>Drosophilidae</taxon>
        <taxon>Drosophila</taxon>
        <taxon>Sophophora</taxon>
    </lineage>
</organism>
<name>A0AB39Z2L2_DROSZ</name>
<evidence type="ECO:0000313" key="2">
    <source>
        <dbReference type="Proteomes" id="UP001652628"/>
    </source>
</evidence>
<accession>A0AB39Z2L2</accession>
<dbReference type="InterPro" id="IPR006601">
    <property type="entry name" value="Uncharacterised_DM11_DROME"/>
</dbReference>
<dbReference type="AlphaFoldDB" id="A0AB39Z2L2"/>
<evidence type="ECO:0000256" key="1">
    <source>
        <dbReference type="SAM" id="SignalP"/>
    </source>
</evidence>
<dbReference type="SMART" id="SM00675">
    <property type="entry name" value="DM11"/>
    <property type="match status" value="1"/>
</dbReference>
<feature type="chain" id="PRO_5046609666" evidence="1">
    <location>
        <begin position="24"/>
        <end position="205"/>
    </location>
</feature>
<keyword evidence="1" id="KW-0732">Signal</keyword>
<proteinExistence type="predicted"/>
<feature type="signal peptide" evidence="1">
    <location>
        <begin position="1"/>
        <end position="23"/>
    </location>
</feature>
<dbReference type="RefSeq" id="XP_016927515.2">
    <property type="nucleotide sequence ID" value="XM_017072026.3"/>
</dbReference>
<reference evidence="3" key="1">
    <citation type="submission" date="2025-08" db="UniProtKB">
        <authorList>
            <consortium name="RefSeq"/>
        </authorList>
    </citation>
    <scope>IDENTIFICATION</scope>
</reference>
<gene>
    <name evidence="3" type="primary">CheB53b</name>
</gene>
<protein>
    <submittedName>
        <fullName evidence="3">Uncharacterized protein CheB53b</fullName>
    </submittedName>
</protein>